<name>A0A8S5PUZ0_9CAUD</name>
<evidence type="ECO:0000256" key="1">
    <source>
        <dbReference type="SAM" id="Coils"/>
    </source>
</evidence>
<dbReference type="InterPro" id="IPR009636">
    <property type="entry name" value="SCAF"/>
</dbReference>
<dbReference type="GO" id="GO:0019069">
    <property type="term" value="P:viral capsid assembly"/>
    <property type="evidence" value="ECO:0007669"/>
    <property type="project" value="InterPro"/>
</dbReference>
<feature type="coiled-coil region" evidence="1">
    <location>
        <begin position="37"/>
        <end position="71"/>
    </location>
</feature>
<sequence>MNREFLEGLGLEKEAIDKVMAEHGKAIQAVKPAQDELAGLKTEKATLAQQLTDLQNTLKTQEGELSSVEDLKKEVETYKLKDLKTTIAVQAGIPFDLAGRLSGSNEEELKADAEKLAGFVNKKTTLPLKPTEPDKVDTEEKAYANMLNNLNL</sequence>
<accession>A0A8S5PUZ0</accession>
<evidence type="ECO:0000313" key="2">
    <source>
        <dbReference type="EMBL" id="DAE10369.1"/>
    </source>
</evidence>
<proteinExistence type="predicted"/>
<dbReference type="EMBL" id="BK015508">
    <property type="protein sequence ID" value="DAE10369.1"/>
    <property type="molecule type" value="Genomic_DNA"/>
</dbReference>
<keyword evidence="1" id="KW-0175">Coiled coil</keyword>
<protein>
    <submittedName>
        <fullName evidence="2">Minor structural protein</fullName>
    </submittedName>
</protein>
<organism evidence="2">
    <name type="scientific">Siphoviridae sp. ctwrX9</name>
    <dbReference type="NCBI Taxonomy" id="2825735"/>
    <lineage>
        <taxon>Viruses</taxon>
        <taxon>Duplodnaviria</taxon>
        <taxon>Heunggongvirae</taxon>
        <taxon>Uroviricota</taxon>
        <taxon>Caudoviricetes</taxon>
    </lineage>
</organism>
<dbReference type="Pfam" id="PF06810">
    <property type="entry name" value="Phage_scaffold"/>
    <property type="match status" value="1"/>
</dbReference>
<reference evidence="2" key="1">
    <citation type="journal article" date="2021" name="Proc. Natl. Acad. Sci. U.S.A.">
        <title>A Catalog of Tens of Thousands of Viruses from Human Metagenomes Reveals Hidden Associations with Chronic Diseases.</title>
        <authorList>
            <person name="Tisza M.J."/>
            <person name="Buck C.B."/>
        </authorList>
    </citation>
    <scope>NUCLEOTIDE SEQUENCE</scope>
    <source>
        <strain evidence="2">CtwrX9</strain>
    </source>
</reference>